<dbReference type="RefSeq" id="WP_034571026.1">
    <property type="nucleotide sequence ID" value="NZ_JRMP02000008.1"/>
</dbReference>
<reference evidence="9 10" key="2">
    <citation type="journal article" date="2016" name="Infect. Immun.">
        <title>Helicobacter saguini, a Novel Helicobacter Isolated from Cotton-Top Tamarins with Ulcerative Colitis, Has Proinflammatory Properties and Induces Typhlocolitis and Dysplasia in Gnotobiotic IL-10-/- Mice.</title>
        <authorList>
            <person name="Shen Z."/>
            <person name="Mannion A."/>
            <person name="Whary M.T."/>
            <person name="Muthupalani S."/>
            <person name="Sheh A."/>
            <person name="Feng Y."/>
            <person name="Gong G."/>
            <person name="Vandamme P."/>
            <person name="Holcombe H.R."/>
            <person name="Paster B.J."/>
            <person name="Fox J.G."/>
        </authorList>
    </citation>
    <scope>NUCLEOTIDE SEQUENCE [LARGE SCALE GENOMIC DNA]</scope>
    <source>
        <strain evidence="9 10">MIT 97-6194</strain>
    </source>
</reference>
<feature type="transmembrane region" description="Helical" evidence="5">
    <location>
        <begin position="39"/>
        <end position="57"/>
    </location>
</feature>
<dbReference type="STRING" id="1548018.LS64_04225"/>
<dbReference type="Pfam" id="PF00892">
    <property type="entry name" value="EamA"/>
    <property type="match status" value="1"/>
</dbReference>
<feature type="transmembrane region" description="Helical" evidence="5">
    <location>
        <begin position="129"/>
        <end position="146"/>
    </location>
</feature>
<comment type="caution">
    <text evidence="9">The sequence shown here is derived from an EMBL/GenBank/DDBJ whole genome shotgun (WGS) entry which is preliminary data.</text>
</comment>
<dbReference type="InterPro" id="IPR000620">
    <property type="entry name" value="EamA_dom"/>
</dbReference>
<evidence type="ECO:0000256" key="2">
    <source>
        <dbReference type="ARBA" id="ARBA00022692"/>
    </source>
</evidence>
<feature type="domain" description="EamA" evidence="7">
    <location>
        <begin position="6"/>
        <end position="146"/>
    </location>
</feature>
<feature type="chain" id="PRO_5033780631" evidence="6">
    <location>
        <begin position="20"/>
        <end position="307"/>
    </location>
</feature>
<feature type="transmembrane region" description="Helical" evidence="5">
    <location>
        <begin position="221"/>
        <end position="238"/>
    </location>
</feature>
<proteinExistence type="predicted"/>
<evidence type="ECO:0000256" key="4">
    <source>
        <dbReference type="ARBA" id="ARBA00023136"/>
    </source>
</evidence>
<evidence type="ECO:0000256" key="1">
    <source>
        <dbReference type="ARBA" id="ARBA00004141"/>
    </source>
</evidence>
<dbReference type="AlphaFoldDB" id="A0A347VTH6"/>
<evidence type="ECO:0000256" key="5">
    <source>
        <dbReference type="SAM" id="Phobius"/>
    </source>
</evidence>
<dbReference type="EMBL" id="QBIU01000001">
    <property type="protein sequence ID" value="MWV69588.1"/>
    <property type="molecule type" value="Genomic_DNA"/>
</dbReference>
<feature type="transmembrane region" description="Helical" evidence="5">
    <location>
        <begin position="275"/>
        <end position="297"/>
    </location>
</feature>
<feature type="transmembrane region" description="Helical" evidence="5">
    <location>
        <begin position="78"/>
        <end position="96"/>
    </location>
</feature>
<comment type="subcellular location">
    <subcellularLocation>
        <location evidence="1">Membrane</location>
        <topology evidence="1">Multi-pass membrane protein</topology>
    </subcellularLocation>
</comment>
<feature type="transmembrane region" description="Helical" evidence="5">
    <location>
        <begin position="152"/>
        <end position="175"/>
    </location>
</feature>
<dbReference type="InterPro" id="IPR037185">
    <property type="entry name" value="EmrE-like"/>
</dbReference>
<gene>
    <name evidence="8" type="ORF">DCO61_06110</name>
    <name evidence="9" type="ORF">LS64_006185</name>
</gene>
<evidence type="ECO:0000256" key="3">
    <source>
        <dbReference type="ARBA" id="ARBA00022989"/>
    </source>
</evidence>
<dbReference type="Proteomes" id="UP000029714">
    <property type="component" value="Unassembled WGS sequence"/>
</dbReference>
<reference evidence="9 10" key="1">
    <citation type="journal article" date="2014" name="Genome Announc.">
        <title>Draft genome sequences of eight enterohepatic helicobacter species isolated from both laboratory and wild rodents.</title>
        <authorList>
            <person name="Sheh A."/>
            <person name="Shen Z."/>
            <person name="Fox J.G."/>
        </authorList>
    </citation>
    <scope>NUCLEOTIDE SEQUENCE [LARGE SCALE GENOMIC DNA]</scope>
    <source>
        <strain evidence="9 10">MIT 97-6194</strain>
    </source>
</reference>
<evidence type="ECO:0000259" key="7">
    <source>
        <dbReference type="Pfam" id="PF00892"/>
    </source>
</evidence>
<keyword evidence="2 5" id="KW-0812">Transmembrane</keyword>
<protein>
    <submittedName>
        <fullName evidence="9">DMT family transporter</fullName>
    </submittedName>
    <submittedName>
        <fullName evidence="8">EamA family transporter</fullName>
    </submittedName>
</protein>
<dbReference type="PANTHER" id="PTHR22911">
    <property type="entry name" value="ACYL-MALONYL CONDENSING ENZYME-RELATED"/>
    <property type="match status" value="1"/>
</dbReference>
<dbReference type="EMBL" id="JRMP02000008">
    <property type="protein sequence ID" value="TLD94303.1"/>
    <property type="molecule type" value="Genomic_DNA"/>
</dbReference>
<dbReference type="GO" id="GO:0016020">
    <property type="term" value="C:membrane"/>
    <property type="evidence" value="ECO:0007669"/>
    <property type="project" value="UniProtKB-SubCell"/>
</dbReference>
<feature type="signal peptide" evidence="6">
    <location>
        <begin position="1"/>
        <end position="19"/>
    </location>
</feature>
<organism evidence="9 10">
    <name type="scientific">Helicobacter saguini</name>
    <dbReference type="NCBI Taxonomy" id="1548018"/>
    <lineage>
        <taxon>Bacteria</taxon>
        <taxon>Pseudomonadati</taxon>
        <taxon>Campylobacterota</taxon>
        <taxon>Epsilonproteobacteria</taxon>
        <taxon>Campylobacterales</taxon>
        <taxon>Helicobacteraceae</taxon>
        <taxon>Helicobacter</taxon>
    </lineage>
</organism>
<dbReference type="SUPFAM" id="SSF103481">
    <property type="entry name" value="Multidrug resistance efflux transporter EmrE"/>
    <property type="match status" value="2"/>
</dbReference>
<accession>A0A347VTH6</accession>
<feature type="transmembrane region" description="Helical" evidence="5">
    <location>
        <begin position="102"/>
        <end position="122"/>
    </location>
</feature>
<evidence type="ECO:0000256" key="6">
    <source>
        <dbReference type="SAM" id="SignalP"/>
    </source>
</evidence>
<dbReference type="Proteomes" id="UP000477070">
    <property type="component" value="Unassembled WGS sequence"/>
</dbReference>
<keyword evidence="6" id="KW-0732">Signal</keyword>
<evidence type="ECO:0000313" key="11">
    <source>
        <dbReference type="Proteomes" id="UP000477070"/>
    </source>
</evidence>
<reference evidence="8 11" key="4">
    <citation type="submission" date="2019-12" db="EMBL/GenBank/DDBJ databases">
        <title>Multi-Generational Helicobacter saguini Isolates.</title>
        <authorList>
            <person name="Mannion A."/>
            <person name="Shen Z."/>
            <person name="Fox J.G."/>
        </authorList>
    </citation>
    <scope>NUCLEOTIDE SEQUENCE [LARGE SCALE GENOMIC DNA]</scope>
    <source>
        <strain evidence="8">16-048</strain>
        <strain evidence="11">16-048 (F4)</strain>
    </source>
</reference>
<feature type="transmembrane region" description="Helical" evidence="5">
    <location>
        <begin position="245"/>
        <end position="269"/>
    </location>
</feature>
<feature type="transmembrane region" description="Helical" evidence="5">
    <location>
        <begin position="187"/>
        <end position="215"/>
    </location>
</feature>
<dbReference type="PANTHER" id="PTHR22911:SF6">
    <property type="entry name" value="SOLUTE CARRIER FAMILY 35 MEMBER G1"/>
    <property type="match status" value="1"/>
</dbReference>
<sequence length="307" mass="33413">MSNITFGVMFMLLSAFCFALMNAFAKALSDDGIPPMESVFFRSLIMVIIVGSMYLYNFSTHKNRKYKKTYKPGGWFSLFLRVVMGGLSFLAVFYNISTIPLGTAAAFAQTMPIYAVILGAIFLKEKLTLPIIFATIIGFVGILLISNPRLNGISLVNVAVGIFSGLSLAIAFVSLRGLGEHFSNMFIIFAFGVGNSILGFCGMFLPISGVGGFVVPAVREWWMIVLMGGFGTLGQVFLNRAYMAAPVGIVAPIDYTRILFSLLFGILLGDALPNLMTFSGIILIIFSGILIALPSLLKDLRKIRKEV</sequence>
<keyword evidence="3 5" id="KW-1133">Transmembrane helix</keyword>
<evidence type="ECO:0000313" key="9">
    <source>
        <dbReference type="EMBL" id="TLD94303.1"/>
    </source>
</evidence>
<reference evidence="9" key="3">
    <citation type="submission" date="2018-04" db="EMBL/GenBank/DDBJ databases">
        <authorList>
            <person name="Sheh A."/>
            <person name="Shen Z."/>
            <person name="Mannion A.J."/>
            <person name="Fox J.G."/>
        </authorList>
    </citation>
    <scope>NUCLEOTIDE SEQUENCE</scope>
    <source>
        <strain evidence="9">MIT 97-6194</strain>
    </source>
</reference>
<keyword evidence="10" id="KW-1185">Reference proteome</keyword>
<evidence type="ECO:0000313" key="8">
    <source>
        <dbReference type="EMBL" id="MWV69588.1"/>
    </source>
</evidence>
<dbReference type="OrthoDB" id="5338756at2"/>
<keyword evidence="4 5" id="KW-0472">Membrane</keyword>
<name>A0A347VTH6_9HELI</name>
<evidence type="ECO:0000313" key="10">
    <source>
        <dbReference type="Proteomes" id="UP000029714"/>
    </source>
</evidence>